<feature type="domain" description="PLD phosphodiesterase" evidence="1">
    <location>
        <begin position="220"/>
        <end position="247"/>
    </location>
</feature>
<dbReference type="Proteomes" id="UP000190777">
    <property type="component" value="Unassembled WGS sequence"/>
</dbReference>
<dbReference type="PROSITE" id="PS51257">
    <property type="entry name" value="PROKAR_LIPOPROTEIN"/>
    <property type="match status" value="1"/>
</dbReference>
<dbReference type="EMBL" id="UGQF01000001">
    <property type="protein sequence ID" value="STZ02260.1"/>
    <property type="molecule type" value="Genomic_DNA"/>
</dbReference>
<dbReference type="GO" id="GO:0032049">
    <property type="term" value="P:cardiolipin biosynthetic process"/>
    <property type="evidence" value="ECO:0007669"/>
    <property type="project" value="UniProtKB-ARBA"/>
</dbReference>
<protein>
    <submittedName>
        <fullName evidence="3">Cardiolipin synthase</fullName>
        <ecNumber evidence="3">2.7.8.-</ecNumber>
    </submittedName>
    <submittedName>
        <fullName evidence="2">Phospholipase</fullName>
    </submittedName>
</protein>
<evidence type="ECO:0000259" key="1">
    <source>
        <dbReference type="PROSITE" id="PS50035"/>
    </source>
</evidence>
<evidence type="ECO:0000313" key="5">
    <source>
        <dbReference type="Proteomes" id="UP000254618"/>
    </source>
</evidence>
<evidence type="ECO:0000313" key="4">
    <source>
        <dbReference type="Proteomes" id="UP000190777"/>
    </source>
</evidence>
<dbReference type="Pfam" id="PF13091">
    <property type="entry name" value="PLDc_2"/>
    <property type="match status" value="2"/>
</dbReference>
<keyword evidence="4" id="KW-1185">Reference proteome</keyword>
<accession>A0A378QP65</accession>
<dbReference type="Gene3D" id="3.30.870.10">
    <property type="entry name" value="Endonuclease Chain A"/>
    <property type="match status" value="2"/>
</dbReference>
<dbReference type="AlphaFoldDB" id="A0A378QP65"/>
<reference evidence="2 4" key="1">
    <citation type="submission" date="2017-03" db="EMBL/GenBank/DDBJ databases">
        <title>Draft genome sequence of Moraxella equi CCUG 4950T type strain.</title>
        <authorList>
            <person name="Salva-Serra F."/>
            <person name="Engstrom-Jakobsson H."/>
            <person name="Thorell K."/>
            <person name="Jaen-Luchoro D."/>
            <person name="Gonzales-Siles L."/>
            <person name="Karlsson R."/>
            <person name="Yazdan S."/>
            <person name="Boulund F."/>
            <person name="Johnning A."/>
            <person name="Engstrand L."/>
            <person name="Kristiansson E."/>
            <person name="Moore E."/>
        </authorList>
    </citation>
    <scope>NUCLEOTIDE SEQUENCE [LARGE SCALE GENOMIC DNA]</scope>
    <source>
        <strain evidence="2 4">CCUG 4950</strain>
    </source>
</reference>
<dbReference type="CDD" id="cd09113">
    <property type="entry name" value="PLDc_ymdC_like_2"/>
    <property type="match status" value="1"/>
</dbReference>
<dbReference type="Proteomes" id="UP000254618">
    <property type="component" value="Unassembled WGS sequence"/>
</dbReference>
<organism evidence="3 5">
    <name type="scientific">Moraxella equi</name>
    <dbReference type="NCBI Taxonomy" id="60442"/>
    <lineage>
        <taxon>Bacteria</taxon>
        <taxon>Pseudomonadati</taxon>
        <taxon>Pseudomonadota</taxon>
        <taxon>Gammaproteobacteria</taxon>
        <taxon>Moraxellales</taxon>
        <taxon>Moraxellaceae</taxon>
        <taxon>Moraxella</taxon>
    </lineage>
</organism>
<name>A0A378QP65_9GAMM</name>
<sequence>MVMTSRMLMVVGLGTVLVGCQSLPSTPHLPKSTELTERMHLAHQELLDKRLANQISHGEDHLNRHHNKNIQTGFLGHTPSITVQSDTTIDNTKAKATLSSIIDEQTEYHPTLSGYYPIATGANAFAARSILSDMATHTIDVQYYIWHDDEAGILMLKDLWQAAERGVLVRLLLDDFNSNPRLDEHLALFAKHPNIAVRVVNPFVHRRYRFVNYLTSPKRVNVRMHNKSMTFDDHISVIGGRNIGNEYLNNHQNNHFADLDVLLIGDVVGKITKSFDEYWGSSTAYDIETLVNDDKERPDESAMAVFSKDDTAGSNATKNERALRTYRNAVASSTIGEDLLSKKVPFRWAGIDFLADDAVKLDVKAGKNNPKDGHLVSKLQHELGRPKERLSIISSYFVPTKDGVRTLTTLAKEGVDISILTNSFDATDVGAVHAGYGHWRRELLASGVKLYELKSTAKNTEEDENKLWRTKRVTTTSLHAKAFAVDGHKVFIGSYNIDPRSANINTELGVMIYDDELAHQLHNALNNADKERNDKILNQVYEVSLVDGQLQWRTIEDGKEVIFYQEPKMNIPERMGVTIMSWLPIDWLL</sequence>
<keyword evidence="3" id="KW-0808">Transferase</keyword>
<dbReference type="PANTHER" id="PTHR21248:SF12">
    <property type="entry name" value="CARDIOLIPIN SYNTHASE C"/>
    <property type="match status" value="1"/>
</dbReference>
<dbReference type="InterPro" id="IPR025202">
    <property type="entry name" value="PLD-like_dom"/>
</dbReference>
<dbReference type="PROSITE" id="PS50035">
    <property type="entry name" value="PLD"/>
    <property type="match status" value="2"/>
</dbReference>
<dbReference type="InterPro" id="IPR001736">
    <property type="entry name" value="PLipase_D/transphosphatidylase"/>
</dbReference>
<dbReference type="CDD" id="cd09111">
    <property type="entry name" value="PLDc_ymdC_like_1"/>
    <property type="match status" value="1"/>
</dbReference>
<dbReference type="EC" id="2.7.8.-" evidence="3"/>
<reference evidence="3 5" key="2">
    <citation type="submission" date="2018-06" db="EMBL/GenBank/DDBJ databases">
        <authorList>
            <consortium name="Pathogen Informatics"/>
            <person name="Doyle S."/>
        </authorList>
    </citation>
    <scope>NUCLEOTIDE SEQUENCE [LARGE SCALE GENOMIC DNA]</scope>
    <source>
        <strain evidence="3 5">NCTC11012</strain>
    </source>
</reference>
<proteinExistence type="predicted"/>
<evidence type="ECO:0000313" key="3">
    <source>
        <dbReference type="EMBL" id="STZ02260.1"/>
    </source>
</evidence>
<feature type="domain" description="PLD phosphodiesterase" evidence="1">
    <location>
        <begin position="474"/>
        <end position="501"/>
    </location>
</feature>
<dbReference type="SMART" id="SM00155">
    <property type="entry name" value="PLDc"/>
    <property type="match status" value="2"/>
</dbReference>
<gene>
    <name evidence="3" type="primary">cls</name>
    <name evidence="2" type="ORF">B5J93_10455</name>
    <name evidence="3" type="ORF">NCTC11012_00484</name>
</gene>
<dbReference type="GO" id="GO:0030572">
    <property type="term" value="F:phosphatidyltransferase activity"/>
    <property type="evidence" value="ECO:0007669"/>
    <property type="project" value="UniProtKB-ARBA"/>
</dbReference>
<dbReference type="PANTHER" id="PTHR21248">
    <property type="entry name" value="CARDIOLIPIN SYNTHASE"/>
    <property type="match status" value="1"/>
</dbReference>
<dbReference type="EMBL" id="MXAP01000111">
    <property type="protein sequence ID" value="OPH35635.1"/>
    <property type="molecule type" value="Genomic_DNA"/>
</dbReference>
<dbReference type="SUPFAM" id="SSF56024">
    <property type="entry name" value="Phospholipase D/nuclease"/>
    <property type="match status" value="2"/>
</dbReference>
<evidence type="ECO:0000313" key="2">
    <source>
        <dbReference type="EMBL" id="OPH35635.1"/>
    </source>
</evidence>